<keyword evidence="1" id="KW-0812">Transmembrane</keyword>
<keyword evidence="1" id="KW-1133">Transmembrane helix</keyword>
<dbReference type="EMBL" id="JBHZOL010000066">
    <property type="protein sequence ID" value="MFE4106551.1"/>
    <property type="molecule type" value="Genomic_DNA"/>
</dbReference>
<proteinExistence type="predicted"/>
<feature type="transmembrane region" description="Helical" evidence="1">
    <location>
        <begin position="131"/>
        <end position="157"/>
    </location>
</feature>
<evidence type="ECO:0000256" key="1">
    <source>
        <dbReference type="SAM" id="Phobius"/>
    </source>
</evidence>
<gene>
    <name evidence="2" type="ORF">ACFVKH_09700</name>
</gene>
<dbReference type="InterPro" id="IPR043130">
    <property type="entry name" value="CDP-OH_PTrfase_TM_dom"/>
</dbReference>
<dbReference type="Proteomes" id="UP001600165">
    <property type="component" value="Unassembled WGS sequence"/>
</dbReference>
<feature type="transmembrane region" description="Helical" evidence="1">
    <location>
        <begin position="12"/>
        <end position="30"/>
    </location>
</feature>
<feature type="transmembrane region" description="Helical" evidence="1">
    <location>
        <begin position="75"/>
        <end position="92"/>
    </location>
</feature>
<dbReference type="InterPro" id="IPR000462">
    <property type="entry name" value="CDP-OH_P_trans"/>
</dbReference>
<accession>A0ABW6IEF2</accession>
<dbReference type="RefSeq" id="WP_377964410.1">
    <property type="nucleotide sequence ID" value="NZ_JBHZOL010000066.1"/>
</dbReference>
<sequence>MKTVSAVKNLPAFLVVFRFLAAFVLLQMAWDRQIDSSFTILFVLAVISDIVDGMIARRWSGVTAGLREADSRADLCLYICIAISLWRLYPLVWTAFSWPLTALMACQGLHWLASLLKYGRLASYHSYSAKFWGLTLAIATVALFGFGYAGWTLWLALITGILHNLEEITMTLVLPRWHYDVVSLQKAWQLRKLQTTSASH</sequence>
<evidence type="ECO:0000313" key="2">
    <source>
        <dbReference type="EMBL" id="MFE4106551.1"/>
    </source>
</evidence>
<comment type="caution">
    <text evidence="2">The sequence shown here is derived from an EMBL/GenBank/DDBJ whole genome shotgun (WGS) entry which is preliminary data.</text>
</comment>
<organism evidence="2 3">
    <name type="scientific">Almyronema epifaneia S1</name>
    <dbReference type="NCBI Taxonomy" id="2991925"/>
    <lineage>
        <taxon>Bacteria</taxon>
        <taxon>Bacillati</taxon>
        <taxon>Cyanobacteriota</taxon>
        <taxon>Cyanophyceae</taxon>
        <taxon>Nodosilineales</taxon>
        <taxon>Nodosilineaceae</taxon>
        <taxon>Almyronema</taxon>
        <taxon>Almyronema epifaneia</taxon>
    </lineage>
</organism>
<feature type="transmembrane region" description="Helical" evidence="1">
    <location>
        <begin position="36"/>
        <end position="55"/>
    </location>
</feature>
<dbReference type="Pfam" id="PF01066">
    <property type="entry name" value="CDP-OH_P_transf"/>
    <property type="match status" value="1"/>
</dbReference>
<keyword evidence="3" id="KW-1185">Reference proteome</keyword>
<dbReference type="Gene3D" id="1.20.120.1760">
    <property type="match status" value="1"/>
</dbReference>
<keyword evidence="1" id="KW-0472">Membrane</keyword>
<name>A0ABW6IEF2_9CYAN</name>
<protein>
    <submittedName>
        <fullName evidence="2">CDP-alcohol phosphatidyltransferase family protein</fullName>
    </submittedName>
</protein>
<evidence type="ECO:0000313" key="3">
    <source>
        <dbReference type="Proteomes" id="UP001600165"/>
    </source>
</evidence>
<reference evidence="2 3" key="1">
    <citation type="submission" date="2024-10" db="EMBL/GenBank/DDBJ databases">
        <authorList>
            <person name="Ratan Roy A."/>
            <person name="Morales Sandoval P.H."/>
            <person name="De Los Santos Villalobos S."/>
            <person name="Chakraborty S."/>
            <person name="Mukherjee J."/>
        </authorList>
    </citation>
    <scope>NUCLEOTIDE SEQUENCE [LARGE SCALE GENOMIC DNA]</scope>
    <source>
        <strain evidence="2 3">S1</strain>
    </source>
</reference>